<accession>A0A6H5GUJ3</accession>
<name>A0A6H5GUJ3_9HEMI</name>
<dbReference type="Proteomes" id="UP000479000">
    <property type="component" value="Unassembled WGS sequence"/>
</dbReference>
<gene>
    <name evidence="1" type="ORF">NTEN_LOCUS12142</name>
</gene>
<protein>
    <submittedName>
        <fullName evidence="1">Uncharacterized protein</fullName>
    </submittedName>
</protein>
<sequence length="184" mass="20681">DVEILKSEVPVECYKNATKALYIAEEAVVEDLLACKNMSQAYVDINKMAQQSSIIALDVVKDAKVIVQGIADCETKTGLEQFKCAVQYASIEIKQIVSQWPEAKVSQMELLWILMFLDSIWIYELLESNVLIFALQAYIASMKELTYDVRSQVNACMTTSQHIALEQRVQDALDSFSSCSKSAY</sequence>
<evidence type="ECO:0000313" key="2">
    <source>
        <dbReference type="Proteomes" id="UP000479000"/>
    </source>
</evidence>
<organism evidence="1 2">
    <name type="scientific">Nesidiocoris tenuis</name>
    <dbReference type="NCBI Taxonomy" id="355587"/>
    <lineage>
        <taxon>Eukaryota</taxon>
        <taxon>Metazoa</taxon>
        <taxon>Ecdysozoa</taxon>
        <taxon>Arthropoda</taxon>
        <taxon>Hexapoda</taxon>
        <taxon>Insecta</taxon>
        <taxon>Pterygota</taxon>
        <taxon>Neoptera</taxon>
        <taxon>Paraneoptera</taxon>
        <taxon>Hemiptera</taxon>
        <taxon>Heteroptera</taxon>
        <taxon>Panheteroptera</taxon>
        <taxon>Cimicomorpha</taxon>
        <taxon>Miridae</taxon>
        <taxon>Dicyphina</taxon>
        <taxon>Nesidiocoris</taxon>
    </lineage>
</organism>
<dbReference type="EMBL" id="CADCXU010018159">
    <property type="protein sequence ID" value="CAB0006665.1"/>
    <property type="molecule type" value="Genomic_DNA"/>
</dbReference>
<reference evidence="1 2" key="1">
    <citation type="submission" date="2020-02" db="EMBL/GenBank/DDBJ databases">
        <authorList>
            <person name="Ferguson B K."/>
        </authorList>
    </citation>
    <scope>NUCLEOTIDE SEQUENCE [LARGE SCALE GENOMIC DNA]</scope>
</reference>
<feature type="non-terminal residue" evidence="1">
    <location>
        <position position="1"/>
    </location>
</feature>
<keyword evidence="2" id="KW-1185">Reference proteome</keyword>
<dbReference type="AlphaFoldDB" id="A0A6H5GUJ3"/>
<evidence type="ECO:0000313" key="1">
    <source>
        <dbReference type="EMBL" id="CAB0006665.1"/>
    </source>
</evidence>
<dbReference type="OrthoDB" id="10578637at2759"/>
<proteinExistence type="predicted"/>